<dbReference type="PANTHER" id="PTHR43405">
    <property type="entry name" value="GLYCOSYL HYDROLASE DIGH"/>
    <property type="match status" value="1"/>
</dbReference>
<accession>A0A3N4M9R2</accession>
<dbReference type="RefSeq" id="WP_120519290.1">
    <property type="nucleotide sequence ID" value="NZ_QXZY01000017.1"/>
</dbReference>
<name>A0A3N4M9R2_9BACT</name>
<reference evidence="2" key="1">
    <citation type="submission" date="2018-11" db="EMBL/GenBank/DDBJ databases">
        <title>Chitinophaga lutea sp.nov., isolate from arsenic contaminated soil.</title>
        <authorList>
            <person name="Zong Y."/>
        </authorList>
    </citation>
    <scope>NUCLEOTIDE SEQUENCE [LARGE SCALE GENOMIC DNA]</scope>
    <source>
        <strain evidence="2">YLT18</strain>
    </source>
</reference>
<dbReference type="InterPro" id="IPR052177">
    <property type="entry name" value="Divisome_Glycosyl_Hydrolase"/>
</dbReference>
<dbReference type="Gene3D" id="3.20.20.80">
    <property type="entry name" value="Glycosidases"/>
    <property type="match status" value="1"/>
</dbReference>
<comment type="caution">
    <text evidence="1">The sequence shown here is derived from an EMBL/GenBank/DDBJ whole genome shotgun (WGS) entry which is preliminary data.</text>
</comment>
<protein>
    <submittedName>
        <fullName evidence="1">Tat pathway signal protein</fullName>
    </submittedName>
</protein>
<keyword evidence="2" id="KW-1185">Reference proteome</keyword>
<dbReference type="Proteomes" id="UP000279089">
    <property type="component" value="Unassembled WGS sequence"/>
</dbReference>
<dbReference type="AlphaFoldDB" id="A0A3N4M9R2"/>
<gene>
    <name evidence="1" type="ORF">EG028_26535</name>
</gene>
<dbReference type="EMBL" id="RMBX01000018">
    <property type="protein sequence ID" value="RPD38077.1"/>
    <property type="molecule type" value="Genomic_DNA"/>
</dbReference>
<evidence type="ECO:0000313" key="2">
    <source>
        <dbReference type="Proteomes" id="UP000279089"/>
    </source>
</evidence>
<organism evidence="1 2">
    <name type="scientific">Chitinophaga barathri</name>
    <dbReference type="NCBI Taxonomy" id="1647451"/>
    <lineage>
        <taxon>Bacteria</taxon>
        <taxon>Pseudomonadati</taxon>
        <taxon>Bacteroidota</taxon>
        <taxon>Chitinophagia</taxon>
        <taxon>Chitinophagales</taxon>
        <taxon>Chitinophagaceae</taxon>
        <taxon>Chitinophaga</taxon>
    </lineage>
</organism>
<proteinExistence type="predicted"/>
<dbReference type="PANTHER" id="PTHR43405:SF1">
    <property type="entry name" value="GLYCOSYL HYDROLASE DIGH"/>
    <property type="match status" value="1"/>
</dbReference>
<sequence length="360" mass="40656">MNKRNFIKSLGLGSLAMIEPGIASKAANILKPAAAAKVQHRVWVNPDHKDTAADLKLRYASYKAAGIGVIYFEEDSELHFRTAKEAGIAAHRWFWTMNRPDKNLMAQHPEFYSESRKGESCVDKPPYVGYYRFVCPNKPGVVDYLKSQAEQILSKDYVDGIHLDYIRFVDVILPVNLWKNYGIDQSRELPEYDFCYCKTCREKYQQAYGIDPLTMEHPDQSPSWRKFRYDSITNVVSNMAGVAHRHKKPITAAVFPTPEIAKRIVRQDWVNWPLDAVCPMIYHGFYSEGVKWIGDAVAEGVKALHGSFPLYAGLYLPDFKGKDADVREGIRLALQNGAAGVSIFGSLTPSLLNILRETAS</sequence>
<evidence type="ECO:0000313" key="1">
    <source>
        <dbReference type="EMBL" id="RPD38077.1"/>
    </source>
</evidence>
<dbReference type="OrthoDB" id="100605at2"/>